<protein>
    <submittedName>
        <fullName evidence="2">Uncharacterized protein</fullName>
    </submittedName>
</protein>
<evidence type="ECO:0000313" key="3">
    <source>
        <dbReference type="EMBL" id="JAU81965.1"/>
    </source>
</evidence>
<name>A0A1J3GC97_NOCCA</name>
<evidence type="ECO:0000256" key="1">
    <source>
        <dbReference type="SAM" id="MobiDB-lite"/>
    </source>
</evidence>
<reference evidence="2" key="1">
    <citation type="submission" date="2016-07" db="EMBL/GenBank/DDBJ databases">
        <title>De novo transcriptome assembly of four accessions of the metal hyperaccumulator plant Noccaea caerulescens.</title>
        <authorList>
            <person name="Blande D."/>
            <person name="Halimaa P."/>
            <person name="Tervahauta A.I."/>
            <person name="Aarts M.G."/>
            <person name="Karenlampi S.O."/>
        </authorList>
    </citation>
    <scope>NUCLEOTIDE SEQUENCE</scope>
</reference>
<feature type="region of interest" description="Disordered" evidence="1">
    <location>
        <begin position="50"/>
        <end position="74"/>
    </location>
</feature>
<accession>A0A1J3GC97</accession>
<dbReference type="EMBL" id="GEVL01023574">
    <property type="protein sequence ID" value="JAU53767.1"/>
    <property type="molecule type" value="Transcribed_RNA"/>
</dbReference>
<gene>
    <name evidence="2" type="ORF">LE_TR6182_c0_g1_i1_g.22526</name>
    <name evidence="3" type="ORF">MP_TR23292_c0_g1_i1_g.67813</name>
</gene>
<dbReference type="EMBL" id="GEVM01023973">
    <property type="protein sequence ID" value="JAU81965.1"/>
    <property type="molecule type" value="Transcribed_RNA"/>
</dbReference>
<evidence type="ECO:0000313" key="2">
    <source>
        <dbReference type="EMBL" id="JAU53767.1"/>
    </source>
</evidence>
<organism evidence="2">
    <name type="scientific">Noccaea caerulescens</name>
    <name type="common">Alpine penny-cress</name>
    <name type="synonym">Thlaspi caerulescens</name>
    <dbReference type="NCBI Taxonomy" id="107243"/>
    <lineage>
        <taxon>Eukaryota</taxon>
        <taxon>Viridiplantae</taxon>
        <taxon>Streptophyta</taxon>
        <taxon>Embryophyta</taxon>
        <taxon>Tracheophyta</taxon>
        <taxon>Spermatophyta</taxon>
        <taxon>Magnoliopsida</taxon>
        <taxon>eudicotyledons</taxon>
        <taxon>Gunneridae</taxon>
        <taxon>Pentapetalae</taxon>
        <taxon>rosids</taxon>
        <taxon>malvids</taxon>
        <taxon>Brassicales</taxon>
        <taxon>Brassicaceae</taxon>
        <taxon>Coluteocarpeae</taxon>
        <taxon>Noccaea</taxon>
    </lineage>
</organism>
<dbReference type="AlphaFoldDB" id="A0A1J3GC97"/>
<proteinExistence type="predicted"/>
<sequence>MIIAKEATFGERKDIDLVLTKEQKAKLNWADKSAFLCLGNYIFISAHLSSKEEKNKPQIEDLKKSLQELKREKP</sequence>